<feature type="region of interest" description="Disordered" evidence="1">
    <location>
        <begin position="12"/>
        <end position="38"/>
    </location>
</feature>
<gene>
    <name evidence="2" type="ORF">P872_11130</name>
</gene>
<dbReference type="Proteomes" id="UP000016843">
    <property type="component" value="Unassembled WGS sequence"/>
</dbReference>
<comment type="caution">
    <text evidence="2">The sequence shown here is derived from an EMBL/GenBank/DDBJ whole genome shotgun (WGS) entry which is preliminary data.</text>
</comment>
<name>U5BYA5_9BACT</name>
<organism evidence="2 3">
    <name type="scientific">Rhodonellum psychrophilum GCM71 = DSM 17998</name>
    <dbReference type="NCBI Taxonomy" id="1123057"/>
    <lineage>
        <taxon>Bacteria</taxon>
        <taxon>Pseudomonadati</taxon>
        <taxon>Bacteroidota</taxon>
        <taxon>Cytophagia</taxon>
        <taxon>Cytophagales</taxon>
        <taxon>Cytophagaceae</taxon>
        <taxon>Rhodonellum</taxon>
    </lineage>
</organism>
<dbReference type="AlphaFoldDB" id="U5BYA5"/>
<feature type="compositionally biased region" description="Basic and acidic residues" evidence="1">
    <location>
        <begin position="24"/>
        <end position="38"/>
    </location>
</feature>
<accession>U5BYA5</accession>
<keyword evidence="3" id="KW-1185">Reference proteome</keyword>
<reference evidence="2 3" key="1">
    <citation type="journal article" date="2013" name="Genome Announc.">
        <title>Draft Genome Sequence of the Psychrophilic and Alkaliphilic Rhodonellum psychrophilum Strain GCM71T.</title>
        <authorList>
            <person name="Hauptmann A.L."/>
            <person name="Glaring M.A."/>
            <person name="Hallin P.F."/>
            <person name="Prieme A."/>
            <person name="Stougaard P."/>
        </authorList>
    </citation>
    <scope>NUCLEOTIDE SEQUENCE [LARGE SCALE GENOMIC DNA]</scope>
    <source>
        <strain evidence="2 3">GCM71</strain>
    </source>
</reference>
<sequence>MVLLTTIRTMAQEQTPKENMGIETSKKSDCLKNKTEPR</sequence>
<dbReference type="EMBL" id="AWXR01000073">
    <property type="protein sequence ID" value="ERM80862.1"/>
    <property type="molecule type" value="Genomic_DNA"/>
</dbReference>
<evidence type="ECO:0000256" key="1">
    <source>
        <dbReference type="SAM" id="MobiDB-lite"/>
    </source>
</evidence>
<evidence type="ECO:0000313" key="3">
    <source>
        <dbReference type="Proteomes" id="UP000016843"/>
    </source>
</evidence>
<protein>
    <submittedName>
        <fullName evidence="2">Uncharacterized protein</fullName>
    </submittedName>
</protein>
<proteinExistence type="predicted"/>
<evidence type="ECO:0000313" key="2">
    <source>
        <dbReference type="EMBL" id="ERM80862.1"/>
    </source>
</evidence>